<feature type="compositionally biased region" description="Polar residues" evidence="1">
    <location>
        <begin position="209"/>
        <end position="220"/>
    </location>
</feature>
<dbReference type="STRING" id="97331.A0A437A082"/>
<accession>A0A437A082</accession>
<feature type="compositionally biased region" description="Basic and acidic residues" evidence="1">
    <location>
        <begin position="280"/>
        <end position="294"/>
    </location>
</feature>
<dbReference type="EMBL" id="SAEB01000007">
    <property type="protein sequence ID" value="RVD84667.1"/>
    <property type="molecule type" value="Genomic_DNA"/>
</dbReference>
<comment type="caution">
    <text evidence="2">The sequence shown here is derived from an EMBL/GenBank/DDBJ whole genome shotgun (WGS) entry which is preliminary data.</text>
</comment>
<proteinExistence type="predicted"/>
<gene>
    <name evidence="2" type="ORF">DFL_006401</name>
</gene>
<dbReference type="RefSeq" id="XP_067490211.1">
    <property type="nucleotide sequence ID" value="XM_067635820.1"/>
</dbReference>
<feature type="compositionally biased region" description="Polar residues" evidence="1">
    <location>
        <begin position="379"/>
        <end position="394"/>
    </location>
</feature>
<feature type="compositionally biased region" description="Basic and acidic residues" evidence="1">
    <location>
        <begin position="164"/>
        <end position="176"/>
    </location>
</feature>
<dbReference type="AlphaFoldDB" id="A0A437A082"/>
<feature type="compositionally biased region" description="Polar residues" evidence="1">
    <location>
        <begin position="418"/>
        <end position="429"/>
    </location>
</feature>
<reference evidence="2 3" key="1">
    <citation type="submission" date="2019-01" db="EMBL/GenBank/DDBJ databases">
        <title>Intercellular communication is required for trap formation in the nematode-trapping fungus Duddingtonia flagrans.</title>
        <authorList>
            <person name="Youssar L."/>
            <person name="Wernet V."/>
            <person name="Hensel N."/>
            <person name="Hildebrandt H.-G."/>
            <person name="Fischer R."/>
        </authorList>
    </citation>
    <scope>NUCLEOTIDE SEQUENCE [LARGE SCALE GENOMIC DNA]</scope>
    <source>
        <strain evidence="2 3">CBS H-5679</strain>
    </source>
</reference>
<keyword evidence="3" id="KW-1185">Reference proteome</keyword>
<feature type="region of interest" description="Disordered" evidence="1">
    <location>
        <begin position="1"/>
        <end position="47"/>
    </location>
</feature>
<dbReference type="OrthoDB" id="5419321at2759"/>
<evidence type="ECO:0000313" key="3">
    <source>
        <dbReference type="Proteomes" id="UP000283090"/>
    </source>
</evidence>
<evidence type="ECO:0000256" key="1">
    <source>
        <dbReference type="SAM" id="MobiDB-lite"/>
    </source>
</evidence>
<dbReference type="Proteomes" id="UP000283090">
    <property type="component" value="Unassembled WGS sequence"/>
</dbReference>
<dbReference type="GeneID" id="93588712"/>
<feature type="compositionally biased region" description="Polar residues" evidence="1">
    <location>
        <begin position="1"/>
        <end position="13"/>
    </location>
</feature>
<name>A0A437A082_ARTFL</name>
<feature type="compositionally biased region" description="Basic and acidic residues" evidence="1">
    <location>
        <begin position="306"/>
        <end position="328"/>
    </location>
</feature>
<feature type="compositionally biased region" description="Acidic residues" evidence="1">
    <location>
        <begin position="148"/>
        <end position="161"/>
    </location>
</feature>
<feature type="compositionally biased region" description="Low complexity" evidence="1">
    <location>
        <begin position="17"/>
        <end position="27"/>
    </location>
</feature>
<organism evidence="2 3">
    <name type="scientific">Arthrobotrys flagrans</name>
    <name type="common">Nematode-trapping fungus</name>
    <name type="synonym">Trichothecium flagrans</name>
    <dbReference type="NCBI Taxonomy" id="97331"/>
    <lineage>
        <taxon>Eukaryota</taxon>
        <taxon>Fungi</taxon>
        <taxon>Dikarya</taxon>
        <taxon>Ascomycota</taxon>
        <taxon>Pezizomycotina</taxon>
        <taxon>Orbiliomycetes</taxon>
        <taxon>Orbiliales</taxon>
        <taxon>Orbiliaceae</taxon>
        <taxon>Arthrobotrys</taxon>
    </lineage>
</organism>
<evidence type="ECO:0000313" key="2">
    <source>
        <dbReference type="EMBL" id="RVD84667.1"/>
    </source>
</evidence>
<dbReference type="VEuPathDB" id="FungiDB:DFL_006401"/>
<feature type="compositionally biased region" description="Polar residues" evidence="1">
    <location>
        <begin position="61"/>
        <end position="80"/>
    </location>
</feature>
<protein>
    <submittedName>
        <fullName evidence="2">Uncharacterized protein</fullName>
    </submittedName>
</protein>
<feature type="region of interest" description="Disordered" evidence="1">
    <location>
        <begin position="59"/>
        <end position="530"/>
    </location>
</feature>
<feature type="compositionally biased region" description="Basic and acidic residues" evidence="1">
    <location>
        <begin position="249"/>
        <end position="271"/>
    </location>
</feature>
<sequence length="552" mass="60852">MPITLAHSSTIGKDQSSDLSSPPAALSFKLPNTDHQELRPPLTPSTEVDLQKSCAKLVQSAGYSRSFPTNSTNTNTQRRVNGTIPVIRNHARTPSKNGNKTAAAGHRRGGPTVRYEKTVASRYVPPRRPAPEKALPVARRVKVKKEEGSEEEKEGTVDEVENLYIERRSTEKETKSSDGSSVEEAKSKKGVKKLVNVMTGYIRSHDISPHSSLAASTEGSPSREKSNQWETLQVKSSKRKDGTTYIEALPEHLHTKTSGSDEDRKNTELKRNISKRLGHAMKEYVKPPHVDRFTPEPLHGVSTASPKEDSKKAEQKKYRVTKAMREYVKPSPIDITISEEEPPSQTSKPGNEKTPKSTKPSPIIEKPTSPALTAKDLQKSSTEPTPSKPATTNSHSHHNPFRLLHDYVKPSMTDLPPLQTNIPQASTHLSPILPSERRPLTPQRSQPSMHYVPPKIRPRGKTLPSDDNKPSPDPTSPNIPSTTTRQGPIFGGGYPVKQDLLTTTTPVGGKDKENRGPVPPGFFGRNPGGSGFRIHFSNFLNKQRSDGYDQLE</sequence>